<organism evidence="1 2">
    <name type="scientific">Imshaugia aleurites</name>
    <dbReference type="NCBI Taxonomy" id="172621"/>
    <lineage>
        <taxon>Eukaryota</taxon>
        <taxon>Fungi</taxon>
        <taxon>Dikarya</taxon>
        <taxon>Ascomycota</taxon>
        <taxon>Pezizomycotina</taxon>
        <taxon>Lecanoromycetes</taxon>
        <taxon>OSLEUM clade</taxon>
        <taxon>Lecanoromycetidae</taxon>
        <taxon>Lecanorales</taxon>
        <taxon>Lecanorineae</taxon>
        <taxon>Parmeliaceae</taxon>
        <taxon>Imshaugia</taxon>
    </lineage>
</organism>
<dbReference type="AlphaFoldDB" id="A0A8H3J7Y9"/>
<comment type="caution">
    <text evidence="1">The sequence shown here is derived from an EMBL/GenBank/DDBJ whole genome shotgun (WGS) entry which is preliminary data.</text>
</comment>
<proteinExistence type="predicted"/>
<sequence>MHVPNEIILYTIQDLSKADLKAARLVNKQWSSCAVEPLFETLYISPHKINMDVFQSVTQHPALRHCVMQLRYESVGFATKWTYSDYFGRLLDQVAEVTYAPEGSFGSPDTQINSFLEVARCYHKSNFDPYNFRSAEKKCSEFNFIKTGYKKWMEHALYEQKCMENNQFLQILGLGLRRLDRLSTVRLSDRWPPIGEPKTNADVSVRREGSPLARSWGFLDATPLDWSWGPAGDLGFDLCSPGFLAFWNITVALSENDKRIRSLKIRDAVPHLTFDSRSIATGERQLHGVNAFAWLKELRLAISFWVGHPSNPTPYDNLSGLKTLFYSMCDLEVLELYLPRDKDDWEFRCFTQENIFPKDAAWPQLRQFTVQAIAIRRQQLIHLLFAQMPNLQHLKIDDMHLLDGTWESVIEALKFRRLSSFDIKSSYRLSYDDGQDLLAPFFDRLNWDFDEDYFERLEKYVVHGIHDWTLRHPSLEEGQPTQDSLNFLDGIFDQADGIEYIADIDFADLKRQIADVCAEENCEREMAEGRRAALLMSTNRAAFHDSDDETL</sequence>
<evidence type="ECO:0000313" key="1">
    <source>
        <dbReference type="EMBL" id="CAF9942401.1"/>
    </source>
</evidence>
<keyword evidence="2" id="KW-1185">Reference proteome</keyword>
<evidence type="ECO:0008006" key="3">
    <source>
        <dbReference type="Google" id="ProtNLM"/>
    </source>
</evidence>
<gene>
    <name evidence="1" type="ORF">IMSHALPRED_003659</name>
</gene>
<name>A0A8H3J7Y9_9LECA</name>
<dbReference type="OrthoDB" id="5422579at2759"/>
<evidence type="ECO:0000313" key="2">
    <source>
        <dbReference type="Proteomes" id="UP000664534"/>
    </source>
</evidence>
<dbReference type="EMBL" id="CAJPDT010000184">
    <property type="protein sequence ID" value="CAF9942401.1"/>
    <property type="molecule type" value="Genomic_DNA"/>
</dbReference>
<accession>A0A8H3J7Y9</accession>
<reference evidence="1" key="1">
    <citation type="submission" date="2021-03" db="EMBL/GenBank/DDBJ databases">
        <authorList>
            <person name="Tagirdzhanova G."/>
        </authorList>
    </citation>
    <scope>NUCLEOTIDE SEQUENCE</scope>
</reference>
<dbReference type="Proteomes" id="UP000664534">
    <property type="component" value="Unassembled WGS sequence"/>
</dbReference>
<protein>
    <recommendedName>
        <fullName evidence="3">F-box domain-containing protein</fullName>
    </recommendedName>
</protein>